<dbReference type="EC" id="1.6.99.5" evidence="4"/>
<evidence type="ECO:0000313" key="5">
    <source>
        <dbReference type="Proteomes" id="UP000001400"/>
    </source>
</evidence>
<dbReference type="InterPro" id="IPR001501">
    <property type="entry name" value="Ni-dep_hyd_lsu"/>
</dbReference>
<dbReference type="Pfam" id="PF00374">
    <property type="entry name" value="NiFeSe_Hases"/>
    <property type="match status" value="1"/>
</dbReference>
<sequence>MSEHAYSIPIGPLHPAIHEPITLKIDVEGERIVGVDVFCSQVHRGIEWIGMNRNNPIQSIYLAERVCGICNICHPFCMVQAVEDAAGISPPERADYIRTIMAELERIHSHLLWAGVAAHEIGFDTVFHYTWALREKVMDLIEYLSGNRVTKAIMMIGGVRRDISEEGKRKIKEGMQYYMEKFAKIEDIYLNDPTIRMRTRDVGILTREDALKLCAVGPVARASGVPKDVRQDFPYGAYADYGVKAITPDMYNGETHGDVFDRIIVRLLEVKQSVEIIKWAVDNLPQGPILAEKNLVRLKLLLKKAEGEGIGRVEAPRGEDIHYVRLEKGKEPYLSWKIRAPTYNNVLPWIPMLLGGQIADVPIVAASTDPCMSCLNRVTVVDEKGKKYEITKEYMHKLSVRKTRRLMRNGSSRT</sequence>
<organism evidence="4 5">
    <name type="scientific">Aciduliprofundum boonei (strain DSM 19572 / T469)</name>
    <dbReference type="NCBI Taxonomy" id="439481"/>
    <lineage>
        <taxon>Archaea</taxon>
        <taxon>Methanobacteriati</taxon>
        <taxon>Thermoplasmatota</taxon>
        <taxon>DHVE2 group</taxon>
        <taxon>Candidatus Aciduliprofundum</taxon>
    </lineage>
</organism>
<evidence type="ECO:0000256" key="1">
    <source>
        <dbReference type="ARBA" id="ARBA00023002"/>
    </source>
</evidence>
<comment type="cofactor">
    <cofactor evidence="2">
        <name>Ni(2+)</name>
        <dbReference type="ChEBI" id="CHEBI:49786"/>
    </cofactor>
</comment>
<evidence type="ECO:0000256" key="2">
    <source>
        <dbReference type="PIRSR" id="PIRSR601501-1"/>
    </source>
</evidence>
<feature type="binding site" evidence="2">
    <location>
        <position position="371"/>
    </location>
    <ligand>
        <name>Ni(2+)</name>
        <dbReference type="ChEBI" id="CHEBI:49786"/>
    </ligand>
</feature>
<dbReference type="Pfam" id="PF00346">
    <property type="entry name" value="Complex1_49kDa"/>
    <property type="match status" value="1"/>
</dbReference>
<dbReference type="GeneID" id="8827621"/>
<evidence type="ECO:0000313" key="4">
    <source>
        <dbReference type="EMBL" id="ADD08486.1"/>
    </source>
</evidence>
<accession>B5I9N9</accession>
<dbReference type="Proteomes" id="UP000001400">
    <property type="component" value="Chromosome"/>
</dbReference>
<dbReference type="RefSeq" id="WP_008082540.1">
    <property type="nucleotide sequence ID" value="NC_013926.1"/>
</dbReference>
<gene>
    <name evidence="4" type="ordered locus">Aboo_0675</name>
</gene>
<dbReference type="eggNOG" id="arCOG01547">
    <property type="taxonomic scope" value="Archaea"/>
</dbReference>
<dbReference type="GO" id="GO:0051287">
    <property type="term" value="F:NAD binding"/>
    <property type="evidence" value="ECO:0007669"/>
    <property type="project" value="InterPro"/>
</dbReference>
<keyword evidence="1 4" id="KW-0560">Oxidoreductase</keyword>
<reference evidence="4" key="1">
    <citation type="submission" date="2010-02" db="EMBL/GenBank/DDBJ databases">
        <title>Complete sequence of Aciduliprofundum boonei T469.</title>
        <authorList>
            <consortium name="US DOE Joint Genome Institute"/>
            <person name="Lucas S."/>
            <person name="Copeland A."/>
            <person name="Lapidus A."/>
            <person name="Cheng J.-F."/>
            <person name="Bruce D."/>
            <person name="Goodwin L."/>
            <person name="Pitluck S."/>
            <person name="Saunders E."/>
            <person name="Detter J.C."/>
            <person name="Han C."/>
            <person name="Tapia R."/>
            <person name="Land M."/>
            <person name="Hauser L."/>
            <person name="Kyrpides N."/>
            <person name="Mikhailova N."/>
            <person name="Flores G."/>
            <person name="Reysenbach A.-L."/>
            <person name="Woyke T."/>
        </authorList>
    </citation>
    <scope>NUCLEOTIDE SEQUENCE</scope>
    <source>
        <strain evidence="4">T469</strain>
    </source>
</reference>
<keyword evidence="2" id="KW-0408">Iron</keyword>
<feature type="binding site" evidence="2">
    <location>
        <position position="47"/>
    </location>
    <ligand>
        <name>Mg(2+)</name>
        <dbReference type="ChEBI" id="CHEBI:18420"/>
    </ligand>
</feature>
<dbReference type="InterPro" id="IPR029014">
    <property type="entry name" value="NiFe-Hase_large"/>
</dbReference>
<keyword evidence="2" id="KW-0460">Magnesium</keyword>
<dbReference type="EMBL" id="CP001941">
    <property type="protein sequence ID" value="ADD08486.1"/>
    <property type="molecule type" value="Genomic_DNA"/>
</dbReference>
<feature type="binding site" evidence="2">
    <location>
        <position position="67"/>
    </location>
    <ligand>
        <name>Ni(2+)</name>
        <dbReference type="ChEBI" id="CHEBI:49786"/>
    </ligand>
</feature>
<dbReference type="GO" id="GO:0048038">
    <property type="term" value="F:quinone binding"/>
    <property type="evidence" value="ECO:0007669"/>
    <property type="project" value="InterPro"/>
</dbReference>
<dbReference type="HOGENOM" id="CLU_015134_1_2_2"/>
<feature type="binding site" evidence="2">
    <location>
        <position position="70"/>
    </location>
    <ligand>
        <name>Fe cation</name>
        <dbReference type="ChEBI" id="CHEBI:24875"/>
    </ligand>
</feature>
<evidence type="ECO:0000259" key="3">
    <source>
        <dbReference type="Pfam" id="PF00346"/>
    </source>
</evidence>
<protein>
    <submittedName>
        <fullName evidence="4">NADH dehydrogenase (Quinone)</fullName>
        <ecNumber evidence="4">1.6.99.5</ecNumber>
    </submittedName>
</protein>
<keyword evidence="2" id="KW-0533">Nickel</keyword>
<name>B5I9N9_ACIB4</name>
<comment type="cofactor">
    <cofactor evidence="2">
        <name>Fe cation</name>
        <dbReference type="ChEBI" id="CHEBI:24875"/>
    </cofactor>
</comment>
<proteinExistence type="predicted"/>
<feature type="binding site" evidence="2">
    <location>
        <position position="374"/>
    </location>
    <ligand>
        <name>Fe cation</name>
        <dbReference type="ChEBI" id="CHEBI:24875"/>
    </ligand>
</feature>
<dbReference type="Gene3D" id="1.10.645.10">
    <property type="entry name" value="Cytochrome-c3 Hydrogenase, chain B"/>
    <property type="match status" value="1"/>
</dbReference>
<feature type="binding site" evidence="2">
    <location>
        <position position="70"/>
    </location>
    <ligand>
        <name>Ni(2+)</name>
        <dbReference type="ChEBI" id="CHEBI:49786"/>
    </ligand>
</feature>
<dbReference type="SUPFAM" id="SSF56762">
    <property type="entry name" value="HydB/Nqo4-like"/>
    <property type="match status" value="1"/>
</dbReference>
<dbReference type="STRING" id="439481.Aboo_0675"/>
<feature type="binding site" evidence="2">
    <location>
        <position position="338"/>
    </location>
    <ligand>
        <name>Mg(2+)</name>
        <dbReference type="ChEBI" id="CHEBI:18420"/>
    </ligand>
</feature>
<keyword evidence="2" id="KW-0479">Metal-binding</keyword>
<dbReference type="InterPro" id="IPR001135">
    <property type="entry name" value="NADH_Q_OxRdtase_suD"/>
</dbReference>
<dbReference type="KEGG" id="abi:Aboo_0675"/>
<dbReference type="OrthoDB" id="43567at2157"/>
<feature type="domain" description="NADH-quinone oxidoreductase subunit D" evidence="3">
    <location>
        <begin position="121"/>
        <end position="377"/>
    </location>
</feature>
<dbReference type="GO" id="GO:0016151">
    <property type="term" value="F:nickel cation binding"/>
    <property type="evidence" value="ECO:0007669"/>
    <property type="project" value="InterPro"/>
</dbReference>
<dbReference type="GO" id="GO:0016651">
    <property type="term" value="F:oxidoreductase activity, acting on NAD(P)H"/>
    <property type="evidence" value="ECO:0007669"/>
    <property type="project" value="InterPro"/>
</dbReference>
<dbReference type="PANTHER" id="PTHR43485">
    <property type="entry name" value="HYDROGENASE-4 COMPONENT G"/>
    <property type="match status" value="1"/>
</dbReference>
<dbReference type="InterPro" id="IPR052197">
    <property type="entry name" value="ComplexI_49kDa-like"/>
</dbReference>
<dbReference type="AlphaFoldDB" id="B5I9N9"/>
<dbReference type="PANTHER" id="PTHR43485:SF1">
    <property type="entry name" value="FORMATE HYDROGENLYASE SUBUNIT 5-RELATED"/>
    <property type="match status" value="1"/>
</dbReference>
<keyword evidence="5" id="KW-1185">Reference proteome</keyword>